<dbReference type="AlphaFoldDB" id="A0A2S4U9B2"/>
<dbReference type="EMBL" id="PKSM01000558">
    <property type="protein sequence ID" value="POV93867.1"/>
    <property type="molecule type" value="Genomic_DNA"/>
</dbReference>
<reference evidence="1 2" key="1">
    <citation type="submission" date="2017-12" db="EMBL/GenBank/DDBJ databases">
        <title>Gene loss provides genomic basis for host adaptation in cereal stripe rust fungi.</title>
        <authorList>
            <person name="Xia C."/>
        </authorList>
    </citation>
    <scope>NUCLEOTIDE SEQUENCE [LARGE SCALE GENOMIC DNA]</scope>
    <source>
        <strain evidence="1 2">93TX-2</strain>
    </source>
</reference>
<name>A0A2S4U9B2_9BASI</name>
<keyword evidence="2" id="KW-1185">Reference proteome</keyword>
<comment type="caution">
    <text evidence="1">The sequence shown here is derived from an EMBL/GenBank/DDBJ whole genome shotgun (WGS) entry which is preliminary data.</text>
</comment>
<dbReference type="VEuPathDB" id="FungiDB:PSHT_16601"/>
<sequence>MTTPFYVLTYYNSLITSLAANPPPVFVCYTDTDLLIPSVNLPCISRMESFKI</sequence>
<proteinExistence type="predicted"/>
<dbReference type="Proteomes" id="UP000238274">
    <property type="component" value="Unassembled WGS sequence"/>
</dbReference>
<evidence type="ECO:0000313" key="1">
    <source>
        <dbReference type="EMBL" id="POV93867.1"/>
    </source>
</evidence>
<organism evidence="1 2">
    <name type="scientific">Puccinia striiformis</name>
    <dbReference type="NCBI Taxonomy" id="27350"/>
    <lineage>
        <taxon>Eukaryota</taxon>
        <taxon>Fungi</taxon>
        <taxon>Dikarya</taxon>
        <taxon>Basidiomycota</taxon>
        <taxon>Pucciniomycotina</taxon>
        <taxon>Pucciniomycetes</taxon>
        <taxon>Pucciniales</taxon>
        <taxon>Pucciniaceae</taxon>
        <taxon>Puccinia</taxon>
    </lineage>
</organism>
<accession>A0A2S4U9B2</accession>
<reference evidence="2" key="2">
    <citation type="journal article" date="2018" name="BMC Genomics">
        <title>Genomic insights into host adaptation between the wheat stripe rust pathogen (Puccinia striiformis f. sp. tritici) and the barley stripe rust pathogen (Puccinia striiformis f. sp. hordei).</title>
        <authorList>
            <person name="Xia C."/>
            <person name="Wang M."/>
            <person name="Yin C."/>
            <person name="Cornejo O.E."/>
            <person name="Hulbert S.H."/>
            <person name="Chen X."/>
        </authorList>
    </citation>
    <scope>NUCLEOTIDE SEQUENCE [LARGE SCALE GENOMIC DNA]</scope>
    <source>
        <strain evidence="2">93TX-2</strain>
    </source>
</reference>
<protein>
    <submittedName>
        <fullName evidence="1">Uncharacterized protein</fullName>
    </submittedName>
</protein>
<gene>
    <name evidence="1" type="ORF">PSHT_16601</name>
</gene>
<reference evidence="2" key="3">
    <citation type="journal article" date="2018" name="Mol. Plant Microbe Interact.">
        <title>Genome sequence resources for the wheat stripe rust pathogen (Puccinia striiformis f. sp. tritici) and the barley stripe rust pathogen (Puccinia striiformis f. sp. hordei).</title>
        <authorList>
            <person name="Xia C."/>
            <person name="Wang M."/>
            <person name="Yin C."/>
            <person name="Cornejo O.E."/>
            <person name="Hulbert S.H."/>
            <person name="Chen X."/>
        </authorList>
    </citation>
    <scope>NUCLEOTIDE SEQUENCE [LARGE SCALE GENOMIC DNA]</scope>
    <source>
        <strain evidence="2">93TX-2</strain>
    </source>
</reference>
<evidence type="ECO:0000313" key="2">
    <source>
        <dbReference type="Proteomes" id="UP000238274"/>
    </source>
</evidence>